<dbReference type="STRING" id="1121298.SAMN05444401_3979"/>
<dbReference type="AlphaFoldDB" id="A0A1M6MF97"/>
<dbReference type="Proteomes" id="UP000184080">
    <property type="component" value="Unassembled WGS sequence"/>
</dbReference>
<proteinExistence type="predicted"/>
<dbReference type="EMBL" id="FQZO01000008">
    <property type="protein sequence ID" value="SHJ82107.1"/>
    <property type="molecule type" value="Genomic_DNA"/>
</dbReference>
<reference evidence="1 2" key="1">
    <citation type="submission" date="2016-11" db="EMBL/GenBank/DDBJ databases">
        <authorList>
            <person name="Jaros S."/>
            <person name="Januszkiewicz K."/>
            <person name="Wedrychowicz H."/>
        </authorList>
    </citation>
    <scope>NUCLEOTIDE SEQUENCE [LARGE SCALE GENOMIC DNA]</scope>
    <source>
        <strain evidence="1 2">DSM 21864</strain>
    </source>
</reference>
<protein>
    <submittedName>
        <fullName evidence="1">Uncharacterized protein</fullName>
    </submittedName>
</protein>
<sequence length="29" mass="3418">MKLDEASIDVIATDIFEIEDLEDLLKYFK</sequence>
<name>A0A1M6MF97_9CLOT</name>
<evidence type="ECO:0000313" key="2">
    <source>
        <dbReference type="Proteomes" id="UP000184080"/>
    </source>
</evidence>
<gene>
    <name evidence="1" type="ORF">SAMN05444401_3979</name>
</gene>
<keyword evidence="2" id="KW-1185">Reference proteome</keyword>
<accession>A0A1M6MF97</accession>
<evidence type="ECO:0000313" key="1">
    <source>
        <dbReference type="EMBL" id="SHJ82107.1"/>
    </source>
</evidence>
<organism evidence="1 2">
    <name type="scientific">Clostridium amylolyticum</name>
    <dbReference type="NCBI Taxonomy" id="1121298"/>
    <lineage>
        <taxon>Bacteria</taxon>
        <taxon>Bacillati</taxon>
        <taxon>Bacillota</taxon>
        <taxon>Clostridia</taxon>
        <taxon>Eubacteriales</taxon>
        <taxon>Clostridiaceae</taxon>
        <taxon>Clostridium</taxon>
    </lineage>
</organism>